<evidence type="ECO:0000256" key="1">
    <source>
        <dbReference type="ARBA" id="ARBA00022741"/>
    </source>
</evidence>
<dbReference type="GO" id="GO:0005829">
    <property type="term" value="C:cytosol"/>
    <property type="evidence" value="ECO:0007669"/>
    <property type="project" value="TreeGrafter"/>
</dbReference>
<dbReference type="InterPro" id="IPR044742">
    <property type="entry name" value="DEAD/DEAH_RhlB"/>
</dbReference>
<feature type="short sequence motif" description="Q motif" evidence="6">
    <location>
        <begin position="4"/>
        <end position="32"/>
    </location>
</feature>
<dbReference type="CDD" id="cd18787">
    <property type="entry name" value="SF2_C_DEAD"/>
    <property type="match status" value="1"/>
</dbReference>
<dbReference type="GO" id="GO:0003724">
    <property type="term" value="F:RNA helicase activity"/>
    <property type="evidence" value="ECO:0007669"/>
    <property type="project" value="UniProtKB-UniRule"/>
</dbReference>
<comment type="catalytic activity">
    <reaction evidence="5">
        <text>ATP + H2O = ADP + phosphate + H(+)</text>
        <dbReference type="Rhea" id="RHEA:13065"/>
        <dbReference type="ChEBI" id="CHEBI:15377"/>
        <dbReference type="ChEBI" id="CHEBI:15378"/>
        <dbReference type="ChEBI" id="CHEBI:30616"/>
        <dbReference type="ChEBI" id="CHEBI:43474"/>
        <dbReference type="ChEBI" id="CHEBI:456216"/>
        <dbReference type="EC" id="3.6.4.13"/>
    </reaction>
</comment>
<feature type="compositionally biased region" description="Basic and acidic residues" evidence="7">
    <location>
        <begin position="389"/>
        <end position="400"/>
    </location>
</feature>
<dbReference type="GO" id="GO:0005524">
    <property type="term" value="F:ATP binding"/>
    <property type="evidence" value="ECO:0007669"/>
    <property type="project" value="UniProtKB-UniRule"/>
</dbReference>
<dbReference type="SMART" id="SM00490">
    <property type="entry name" value="HELICc"/>
    <property type="match status" value="1"/>
</dbReference>
<dbReference type="Pfam" id="PF00270">
    <property type="entry name" value="DEAD"/>
    <property type="match status" value="1"/>
</dbReference>
<dbReference type="GO" id="GO:0009409">
    <property type="term" value="P:response to cold"/>
    <property type="evidence" value="ECO:0007669"/>
    <property type="project" value="InterPro"/>
</dbReference>
<keyword evidence="5" id="KW-0694">RNA-binding</keyword>
<evidence type="ECO:0000256" key="6">
    <source>
        <dbReference type="PROSITE-ProRule" id="PRU00552"/>
    </source>
</evidence>
<comment type="subcellular location">
    <subcellularLocation>
        <location evidence="5">Cytoplasm</location>
    </subcellularLocation>
</comment>
<dbReference type="RefSeq" id="WP_002459001.1">
    <property type="nucleotide sequence ID" value="NZ_AP021848.1"/>
</dbReference>
<evidence type="ECO:0000259" key="8">
    <source>
        <dbReference type="PROSITE" id="PS51192"/>
    </source>
</evidence>
<dbReference type="InterPro" id="IPR014001">
    <property type="entry name" value="Helicase_ATP-bd"/>
</dbReference>
<dbReference type="PROSITE" id="PS51192">
    <property type="entry name" value="HELICASE_ATP_BIND_1"/>
    <property type="match status" value="1"/>
</dbReference>
<dbReference type="GO" id="GO:0006401">
    <property type="term" value="P:RNA catabolic process"/>
    <property type="evidence" value="ECO:0007669"/>
    <property type="project" value="UniProtKB-UniRule"/>
</dbReference>
<dbReference type="InterPro" id="IPR027417">
    <property type="entry name" value="P-loop_NTPase"/>
</dbReference>
<feature type="domain" description="Helicase ATP-binding" evidence="8">
    <location>
        <begin position="35"/>
        <end position="206"/>
    </location>
</feature>
<sequence>MSKHPFETFNLESTMLDAIKDLNFEKPTEIQNRIIPKILKRTNLIGQSQTGTGKSHAFLLPLMHLIDIDLQEPQVIVVAPTRELAQQLYQATQHLAQFKSNVKVSLFIGGTDIEKDKQRTHIQPQFIIGTPTRINDLAMSGHLHVHLASYLIIDEADLMIDLGLIDQVDQIAARLNDTSNIAVFSATIPKSLHPFLNKYLNQPEFIVVDNQSQNKKNIEFYLIPTKGTAKVEKTLQLIDILNPYLCIIFCNSRENANELADSLNASGIKVGMIHGGLTPRERKQQMKRIRNLDFQFVIASDLASRGIDIEGVSHVINFDVPNDIDFFTHRVGRTGRGNYRGVAITLYSPDDEHNISLIEDKGYQFETVDIKNNELQPVKSFNTRKKRERKDDHLTNEVKQKVRSKSKNKVKPGYKKKFKQQVEQMKRQERKQYSKRQNRQNRKNKKG</sequence>
<keyword evidence="3 5" id="KW-0347">Helicase</keyword>
<dbReference type="GO" id="GO:0016887">
    <property type="term" value="F:ATP hydrolysis activity"/>
    <property type="evidence" value="ECO:0007669"/>
    <property type="project" value="RHEA"/>
</dbReference>
<evidence type="ECO:0000259" key="9">
    <source>
        <dbReference type="PROSITE" id="PS51194"/>
    </source>
</evidence>
<name>A0A4Q9W6H0_STALU</name>
<dbReference type="Pfam" id="PF00271">
    <property type="entry name" value="Helicase_C"/>
    <property type="match status" value="1"/>
</dbReference>
<dbReference type="Gene3D" id="3.40.50.300">
    <property type="entry name" value="P-loop containing nucleotide triphosphate hydrolases"/>
    <property type="match status" value="2"/>
</dbReference>
<feature type="compositionally biased region" description="Basic residues" evidence="7">
    <location>
        <begin position="401"/>
        <end position="419"/>
    </location>
</feature>
<dbReference type="HAMAP" id="MF_01494">
    <property type="entry name" value="DEAD_helicase_CshB"/>
    <property type="match status" value="1"/>
</dbReference>
<evidence type="ECO:0000256" key="2">
    <source>
        <dbReference type="ARBA" id="ARBA00022801"/>
    </source>
</evidence>
<dbReference type="InterPro" id="IPR014014">
    <property type="entry name" value="RNA_helicase_DEAD_Q_motif"/>
</dbReference>
<gene>
    <name evidence="5" type="primary">cshB</name>
    <name evidence="11" type="ORF">EQ812_11285</name>
</gene>
<evidence type="ECO:0000256" key="7">
    <source>
        <dbReference type="SAM" id="MobiDB-lite"/>
    </source>
</evidence>
<evidence type="ECO:0000313" key="12">
    <source>
        <dbReference type="Proteomes" id="UP000293637"/>
    </source>
</evidence>
<keyword evidence="5" id="KW-0346">Stress response</keyword>
<feature type="compositionally biased region" description="Basic residues" evidence="7">
    <location>
        <begin position="433"/>
        <end position="447"/>
    </location>
</feature>
<evidence type="ECO:0000259" key="10">
    <source>
        <dbReference type="PROSITE" id="PS51195"/>
    </source>
</evidence>
<dbReference type="EMBL" id="SCHB01000009">
    <property type="protein sequence ID" value="TBW70637.1"/>
    <property type="molecule type" value="Genomic_DNA"/>
</dbReference>
<evidence type="ECO:0000256" key="4">
    <source>
        <dbReference type="ARBA" id="ARBA00022840"/>
    </source>
</evidence>
<keyword evidence="5" id="KW-0963">Cytoplasm</keyword>
<dbReference type="SMART" id="SM00487">
    <property type="entry name" value="DEXDc"/>
    <property type="match status" value="1"/>
</dbReference>
<evidence type="ECO:0000256" key="3">
    <source>
        <dbReference type="ARBA" id="ARBA00022806"/>
    </source>
</evidence>
<accession>A0A4Q9W6H0</accession>
<dbReference type="InterPro" id="IPR050079">
    <property type="entry name" value="DEAD_box_RNA_helicase"/>
</dbReference>
<dbReference type="InterPro" id="IPR030881">
    <property type="entry name" value="CshB"/>
</dbReference>
<keyword evidence="2 5" id="KW-0378">Hydrolase</keyword>
<dbReference type="EC" id="3.6.4.13" evidence="5"/>
<evidence type="ECO:0000313" key="11">
    <source>
        <dbReference type="EMBL" id="TBW70637.1"/>
    </source>
</evidence>
<dbReference type="SUPFAM" id="SSF52540">
    <property type="entry name" value="P-loop containing nucleoside triphosphate hydrolases"/>
    <property type="match status" value="1"/>
</dbReference>
<feature type="region of interest" description="Disordered" evidence="7">
    <location>
        <begin position="383"/>
        <end position="447"/>
    </location>
</feature>
<reference evidence="11 12" key="1">
    <citation type="journal article" date="2019" name="Sci. Transl. Med.">
        <title>Quorum sensing between bacterial species on the skin protects against epidermal injury in atopic dermatitis.</title>
        <authorList>
            <person name="Williams M.R."/>
        </authorList>
    </citation>
    <scope>NUCLEOTIDE SEQUENCE [LARGE SCALE GENOMIC DNA]</scope>
    <source>
        <strain evidence="11 12">E7</strain>
    </source>
</reference>
<evidence type="ECO:0000256" key="5">
    <source>
        <dbReference type="HAMAP-Rule" id="MF_01494"/>
    </source>
</evidence>
<comment type="similarity">
    <text evidence="5">Belongs to the DEAD box helicase family. CshB subfamily.</text>
</comment>
<dbReference type="InterPro" id="IPR001650">
    <property type="entry name" value="Helicase_C-like"/>
</dbReference>
<dbReference type="InterPro" id="IPR011545">
    <property type="entry name" value="DEAD/DEAH_box_helicase_dom"/>
</dbReference>
<protein>
    <recommendedName>
        <fullName evidence="5">DEAD-box ATP-dependent RNA helicase CshB</fullName>
        <ecNumber evidence="5">3.6.4.13</ecNumber>
    </recommendedName>
</protein>
<keyword evidence="1 5" id="KW-0547">Nucleotide-binding</keyword>
<dbReference type="GO" id="GO:0003723">
    <property type="term" value="F:RNA binding"/>
    <property type="evidence" value="ECO:0007669"/>
    <property type="project" value="UniProtKB-UniRule"/>
</dbReference>
<keyword evidence="4 5" id="KW-0067">ATP-binding</keyword>
<dbReference type="PROSITE" id="PS51195">
    <property type="entry name" value="Q_MOTIF"/>
    <property type="match status" value="1"/>
</dbReference>
<dbReference type="AlphaFoldDB" id="A0A4Q9W6H0"/>
<comment type="function">
    <text evidence="5">Probable DEAD-box RNA helicase. May work in conjunction with the cold shock proteins to ensure proper initiation of transcription at low and optimal temperatures.</text>
</comment>
<feature type="domain" description="Helicase C-terminal" evidence="9">
    <location>
        <begin position="233"/>
        <end position="389"/>
    </location>
</feature>
<feature type="domain" description="DEAD-box RNA helicase Q" evidence="10">
    <location>
        <begin position="4"/>
        <end position="32"/>
    </location>
</feature>
<dbReference type="PROSITE" id="PS51194">
    <property type="entry name" value="HELICASE_CTER"/>
    <property type="match status" value="1"/>
</dbReference>
<dbReference type="Proteomes" id="UP000293637">
    <property type="component" value="Unassembled WGS sequence"/>
</dbReference>
<comment type="caution">
    <text evidence="11">The sequence shown here is derived from an EMBL/GenBank/DDBJ whole genome shotgun (WGS) entry which is preliminary data.</text>
</comment>
<dbReference type="CDD" id="cd00268">
    <property type="entry name" value="DEADc"/>
    <property type="match status" value="1"/>
</dbReference>
<dbReference type="GeneID" id="58089648"/>
<organism evidence="11 12">
    <name type="scientific">Staphylococcus lugdunensis</name>
    <dbReference type="NCBI Taxonomy" id="28035"/>
    <lineage>
        <taxon>Bacteria</taxon>
        <taxon>Bacillati</taxon>
        <taxon>Bacillota</taxon>
        <taxon>Bacilli</taxon>
        <taxon>Bacillales</taxon>
        <taxon>Staphylococcaceae</taxon>
        <taxon>Staphylococcus</taxon>
    </lineage>
</organism>
<dbReference type="PANTHER" id="PTHR47959">
    <property type="entry name" value="ATP-DEPENDENT RNA HELICASE RHLE-RELATED"/>
    <property type="match status" value="1"/>
</dbReference>
<dbReference type="PANTHER" id="PTHR47959:SF1">
    <property type="entry name" value="ATP-DEPENDENT RNA HELICASE DBPA"/>
    <property type="match status" value="1"/>
</dbReference>
<proteinExistence type="inferred from homology"/>